<evidence type="ECO:0000256" key="6">
    <source>
        <dbReference type="SAM" id="Coils"/>
    </source>
</evidence>
<evidence type="ECO:0000259" key="8">
    <source>
        <dbReference type="PROSITE" id="PS50109"/>
    </source>
</evidence>
<dbReference type="Gene3D" id="3.30.450.20">
    <property type="entry name" value="PAS domain"/>
    <property type="match status" value="3"/>
</dbReference>
<dbReference type="Gene3D" id="3.30.565.10">
    <property type="entry name" value="Histidine kinase-like ATPase, C-terminal domain"/>
    <property type="match status" value="1"/>
</dbReference>
<dbReference type="SUPFAM" id="SSF47384">
    <property type="entry name" value="Homodimeric domain of signal transducing histidine kinase"/>
    <property type="match status" value="1"/>
</dbReference>
<keyword evidence="5" id="KW-0418">Kinase</keyword>
<keyword evidence="11" id="KW-1185">Reference proteome</keyword>
<dbReference type="SMART" id="SM00388">
    <property type="entry name" value="HisKA"/>
    <property type="match status" value="1"/>
</dbReference>
<dbReference type="RefSeq" id="WP_108601140.1">
    <property type="nucleotide sequence ID" value="NZ_CP026604.1"/>
</dbReference>
<protein>
    <recommendedName>
        <fullName evidence="2">histidine kinase</fullName>
        <ecNumber evidence="2">2.7.13.3</ecNumber>
    </recommendedName>
</protein>
<dbReference type="Pfam" id="PF00512">
    <property type="entry name" value="HisKA"/>
    <property type="match status" value="1"/>
</dbReference>
<dbReference type="PANTHER" id="PTHR43304">
    <property type="entry name" value="PHYTOCHROME-LIKE PROTEIN CPH1"/>
    <property type="match status" value="1"/>
</dbReference>
<evidence type="ECO:0000313" key="10">
    <source>
        <dbReference type="EMBL" id="AWB65062.1"/>
    </source>
</evidence>
<dbReference type="NCBIfam" id="TIGR00229">
    <property type="entry name" value="sensory_box"/>
    <property type="match status" value="2"/>
</dbReference>
<dbReference type="PANTHER" id="PTHR43304:SF1">
    <property type="entry name" value="PAC DOMAIN-CONTAINING PROTEIN"/>
    <property type="match status" value="1"/>
</dbReference>
<keyword evidence="3" id="KW-0597">Phosphoprotein</keyword>
<dbReference type="InterPro" id="IPR005467">
    <property type="entry name" value="His_kinase_dom"/>
</dbReference>
<reference evidence="10 11" key="1">
    <citation type="submission" date="2018-01" db="EMBL/GenBank/DDBJ databases">
        <title>Genome sequence of a Cantenovulum-like bacteria.</title>
        <authorList>
            <person name="Tan W.R."/>
            <person name="Lau N.-S."/>
            <person name="Go F."/>
            <person name="Amirul A.-A.A."/>
        </authorList>
    </citation>
    <scope>NUCLEOTIDE SEQUENCE [LARGE SCALE GENOMIC DNA]</scope>
    <source>
        <strain evidence="10 11">CCB-QB4</strain>
    </source>
</reference>
<dbReference type="Pfam" id="PF25487">
    <property type="entry name" value="ETR1_N"/>
    <property type="match status" value="1"/>
</dbReference>
<dbReference type="SUPFAM" id="SSF55874">
    <property type="entry name" value="ATPase domain of HSP90 chaperone/DNA topoisomerase II/histidine kinase"/>
    <property type="match status" value="1"/>
</dbReference>
<accession>A0A2S0VLH8</accession>
<dbReference type="InterPro" id="IPR036097">
    <property type="entry name" value="HisK_dim/P_sf"/>
</dbReference>
<evidence type="ECO:0000256" key="7">
    <source>
        <dbReference type="SAM" id="Phobius"/>
    </source>
</evidence>
<dbReference type="EMBL" id="CP026604">
    <property type="protein sequence ID" value="AWB65062.1"/>
    <property type="molecule type" value="Genomic_DNA"/>
</dbReference>
<dbReference type="PRINTS" id="PR00344">
    <property type="entry name" value="BCTRLSENSOR"/>
</dbReference>
<dbReference type="Gene3D" id="1.10.287.130">
    <property type="match status" value="1"/>
</dbReference>
<feature type="transmembrane region" description="Helical" evidence="7">
    <location>
        <begin position="63"/>
        <end position="85"/>
    </location>
</feature>
<proteinExistence type="predicted"/>
<evidence type="ECO:0000313" key="11">
    <source>
        <dbReference type="Proteomes" id="UP000244441"/>
    </source>
</evidence>
<evidence type="ECO:0000256" key="1">
    <source>
        <dbReference type="ARBA" id="ARBA00000085"/>
    </source>
</evidence>
<sequence length="904" mass="102751">MDSIQSFFDGNYMPHGHCYLWQPHILWTHVLSDIIIAIAYFSIPVVVYKFAKARQDIKDSKVFVLFSTFIFCCGVTHLVAIYTIWHGIYGWHGLTKLTTAIVSLVTAAYVLKLYPVAVKVPTINRVKELNQQLEDKSLQLDQQSKHLQQVNVYRSAFDSLRQATLLLDAKHYVIDANQQALTTLGASASNLKGVNVFGGEIFILNENSIDLENAILAQSQHNIHNIRFEKALDIINKVGQSIRVNVDVQVVKDAVNDENYILLQFIPHQLKPTINQVESKEQTNVATWHWNIKDQFLSVSDNFKALTGTTDSSDNHQTIKLAQWLNHIHADSRKVVSNQLQVAIQSNQPIDLEYLGNLAGNNSCMFRLQATPVSESKNQATGFDGRIEKLNENSNATLDNKSYVLDGFRIDSSQFYWLLQTSDNRDYEFIASSQHAPLFNVLSQQESRKLTLLDFCPEVLSKEVYQHLYSALQQVATNTHTTSLVIKLPLRGEELWYQLRFIQLRQQATTDKVTLVLGHDISHQKQVELVTNHKAREYETTLNNCAIGIIILNTDSFKASYINQRALSVLGYSKSEFLAFPSITNMVPSNEQDKLINHLDKIKRGNIGDLYSRTYHINRNNGTQLSLEMFGCLIDKDHSSNKVLLSFYDITKLLSELEQLQSSNLLLEQFANVASHDLQEPLRKICLYSDSILSRLSDKKNIDNDTQFEVERLNDSATRMRLMIEDVLKLARLQDRKLTLHKTSLGDVLTQAKLLLDAQGYHEAVTLNADNFYYLFIDKPLFAQLFYQLLSNSIKFKQIDKQVLVSVTCQLNDEGLLITYTDNSQGFDAQYKEHIFDTFKRLVTREEASGNGIGLAICKKIVLEHSGKITVDSELGESVTFSITLPKKHLRYSSEHTANLQGAE</sequence>
<dbReference type="CDD" id="cd00082">
    <property type="entry name" value="HisKA"/>
    <property type="match status" value="1"/>
</dbReference>
<evidence type="ECO:0000256" key="3">
    <source>
        <dbReference type="ARBA" id="ARBA00022553"/>
    </source>
</evidence>
<keyword evidence="7" id="KW-0472">Membrane</keyword>
<dbReference type="Pfam" id="PF13426">
    <property type="entry name" value="PAS_9"/>
    <property type="match status" value="2"/>
</dbReference>
<dbReference type="KEGG" id="cate:C2869_00775"/>
<dbReference type="Pfam" id="PF02518">
    <property type="entry name" value="HATPase_c"/>
    <property type="match status" value="1"/>
</dbReference>
<dbReference type="InterPro" id="IPR000014">
    <property type="entry name" value="PAS"/>
</dbReference>
<keyword evidence="7" id="KW-1133">Transmembrane helix</keyword>
<evidence type="ECO:0000256" key="5">
    <source>
        <dbReference type="ARBA" id="ARBA00022777"/>
    </source>
</evidence>
<dbReference type="PROSITE" id="PS50109">
    <property type="entry name" value="HIS_KIN"/>
    <property type="match status" value="1"/>
</dbReference>
<evidence type="ECO:0000256" key="4">
    <source>
        <dbReference type="ARBA" id="ARBA00022679"/>
    </source>
</evidence>
<dbReference type="PROSITE" id="PS50112">
    <property type="entry name" value="PAS"/>
    <property type="match status" value="1"/>
</dbReference>
<dbReference type="InterPro" id="IPR003661">
    <property type="entry name" value="HisK_dim/P_dom"/>
</dbReference>
<feature type="domain" description="Histidine kinase" evidence="8">
    <location>
        <begin position="673"/>
        <end position="889"/>
    </location>
</feature>
<dbReference type="InterPro" id="IPR003594">
    <property type="entry name" value="HATPase_dom"/>
</dbReference>
<keyword evidence="7" id="KW-0812">Transmembrane</keyword>
<gene>
    <name evidence="10" type="ORF">C2869_00775</name>
</gene>
<dbReference type="InterPro" id="IPR058544">
    <property type="entry name" value="ETR1_N"/>
</dbReference>
<dbReference type="InterPro" id="IPR052162">
    <property type="entry name" value="Sensor_kinase/Photoreceptor"/>
</dbReference>
<dbReference type="InterPro" id="IPR036890">
    <property type="entry name" value="HATPase_C_sf"/>
</dbReference>
<feature type="transmembrane region" description="Helical" evidence="7">
    <location>
        <begin position="30"/>
        <end position="51"/>
    </location>
</feature>
<dbReference type="EC" id="2.7.13.3" evidence="2"/>
<name>A0A2S0VLH8_9ALTE</name>
<evidence type="ECO:0000259" key="9">
    <source>
        <dbReference type="PROSITE" id="PS50112"/>
    </source>
</evidence>
<dbReference type="OrthoDB" id="9808408at2"/>
<comment type="catalytic activity">
    <reaction evidence="1">
        <text>ATP + protein L-histidine = ADP + protein N-phospho-L-histidine.</text>
        <dbReference type="EC" id="2.7.13.3"/>
    </reaction>
</comment>
<evidence type="ECO:0000256" key="2">
    <source>
        <dbReference type="ARBA" id="ARBA00012438"/>
    </source>
</evidence>
<dbReference type="AlphaFoldDB" id="A0A2S0VLH8"/>
<dbReference type="SMART" id="SM00091">
    <property type="entry name" value="PAS"/>
    <property type="match status" value="3"/>
</dbReference>
<dbReference type="GO" id="GO:0000155">
    <property type="term" value="F:phosphorelay sensor kinase activity"/>
    <property type="evidence" value="ECO:0007669"/>
    <property type="project" value="InterPro"/>
</dbReference>
<organism evidence="10 11">
    <name type="scientific">Saccharobesus litoralis</name>
    <dbReference type="NCBI Taxonomy" id="2172099"/>
    <lineage>
        <taxon>Bacteria</taxon>
        <taxon>Pseudomonadati</taxon>
        <taxon>Pseudomonadota</taxon>
        <taxon>Gammaproteobacteria</taxon>
        <taxon>Alteromonadales</taxon>
        <taxon>Alteromonadaceae</taxon>
        <taxon>Saccharobesus</taxon>
    </lineage>
</organism>
<dbReference type="InterPro" id="IPR004358">
    <property type="entry name" value="Sig_transdc_His_kin-like_C"/>
</dbReference>
<keyword evidence="4" id="KW-0808">Transferase</keyword>
<dbReference type="InterPro" id="IPR035965">
    <property type="entry name" value="PAS-like_dom_sf"/>
</dbReference>
<feature type="coiled-coil region" evidence="6">
    <location>
        <begin position="123"/>
        <end position="150"/>
    </location>
</feature>
<keyword evidence="6" id="KW-0175">Coiled coil</keyword>
<dbReference type="Proteomes" id="UP000244441">
    <property type="component" value="Chromosome"/>
</dbReference>
<dbReference type="SMART" id="SM00387">
    <property type="entry name" value="HATPase_c"/>
    <property type="match status" value="1"/>
</dbReference>
<dbReference type="SUPFAM" id="SSF55785">
    <property type="entry name" value="PYP-like sensor domain (PAS domain)"/>
    <property type="match status" value="3"/>
</dbReference>
<feature type="domain" description="PAS" evidence="9">
    <location>
        <begin position="534"/>
        <end position="606"/>
    </location>
</feature>